<evidence type="ECO:0000256" key="8">
    <source>
        <dbReference type="ARBA" id="ARBA00023136"/>
    </source>
</evidence>
<dbReference type="InterPro" id="IPR002898">
    <property type="entry name" value="MotA_ExbB_proton_chnl"/>
</dbReference>
<evidence type="ECO:0000313" key="12">
    <source>
        <dbReference type="Proteomes" id="UP000324996"/>
    </source>
</evidence>
<keyword evidence="12" id="KW-1185">Reference proteome</keyword>
<dbReference type="AlphaFoldDB" id="A0A5A7N6P4"/>
<evidence type="ECO:0000256" key="7">
    <source>
        <dbReference type="ARBA" id="ARBA00022989"/>
    </source>
</evidence>
<dbReference type="PANTHER" id="PTHR30433">
    <property type="entry name" value="CHEMOTAXIS PROTEIN MOTA"/>
    <property type="match status" value="1"/>
</dbReference>
<keyword evidence="6" id="KW-0283">Flagellar rotation</keyword>
<reference evidence="11 12" key="1">
    <citation type="submission" date="2019-09" db="EMBL/GenBank/DDBJ databases">
        <title>NBRP : Genome information of microbial organism related human and environment.</title>
        <authorList>
            <person name="Hattori M."/>
            <person name="Oshima K."/>
            <person name="Inaba H."/>
            <person name="Suda W."/>
            <person name="Sakamoto M."/>
            <person name="Iino T."/>
            <person name="Kitahara M."/>
            <person name="Oshida Y."/>
            <person name="Iida T."/>
            <person name="Kudo T."/>
            <person name="Itoh T."/>
            <person name="Ohkuma M."/>
        </authorList>
    </citation>
    <scope>NUCLEOTIDE SEQUENCE [LARGE SCALE GENOMIC DNA]</scope>
    <source>
        <strain evidence="11 12">Q-1</strain>
    </source>
</reference>
<dbReference type="PANTHER" id="PTHR30433:SF4">
    <property type="entry name" value="MOTILITY PROTEIN A"/>
    <property type="match status" value="1"/>
</dbReference>
<feature type="transmembrane region" description="Helical" evidence="9">
    <location>
        <begin position="26"/>
        <end position="45"/>
    </location>
</feature>
<dbReference type="GO" id="GO:0071978">
    <property type="term" value="P:bacterial-type flagellum-dependent swarming motility"/>
    <property type="evidence" value="ECO:0007669"/>
    <property type="project" value="InterPro"/>
</dbReference>
<protein>
    <recommendedName>
        <fullName evidence="10">MotA/TolQ/ExbB proton channel domain-containing protein</fullName>
    </recommendedName>
</protein>
<keyword evidence="5 9" id="KW-0812">Transmembrane</keyword>
<evidence type="ECO:0000313" key="11">
    <source>
        <dbReference type="EMBL" id="GER03315.1"/>
    </source>
</evidence>
<keyword evidence="3" id="KW-0813">Transport</keyword>
<dbReference type="GO" id="GO:0005886">
    <property type="term" value="C:plasma membrane"/>
    <property type="evidence" value="ECO:0007669"/>
    <property type="project" value="UniProtKB-SubCell"/>
</dbReference>
<feature type="domain" description="MotA/TolQ/ExbB proton channel" evidence="10">
    <location>
        <begin position="1"/>
        <end position="89"/>
    </location>
</feature>
<proteinExistence type="inferred from homology"/>
<evidence type="ECO:0000256" key="6">
    <source>
        <dbReference type="ARBA" id="ARBA00022779"/>
    </source>
</evidence>
<evidence type="ECO:0000256" key="1">
    <source>
        <dbReference type="ARBA" id="ARBA00004651"/>
    </source>
</evidence>
<evidence type="ECO:0000256" key="5">
    <source>
        <dbReference type="ARBA" id="ARBA00022692"/>
    </source>
</evidence>
<dbReference type="RefSeq" id="WP_313979340.1">
    <property type="nucleotide sequence ID" value="NZ_BKCN01000003.1"/>
</dbReference>
<feature type="transmembrane region" description="Helical" evidence="9">
    <location>
        <begin position="51"/>
        <end position="74"/>
    </location>
</feature>
<comment type="subcellular location">
    <subcellularLocation>
        <location evidence="1">Cell membrane</location>
        <topology evidence="1">Multi-pass membrane protein</topology>
    </subcellularLocation>
</comment>
<evidence type="ECO:0000256" key="4">
    <source>
        <dbReference type="ARBA" id="ARBA00022475"/>
    </source>
</evidence>
<keyword evidence="7 9" id="KW-1133">Transmembrane helix</keyword>
<dbReference type="PROSITE" id="PS01307">
    <property type="entry name" value="MOTA"/>
    <property type="match status" value="1"/>
</dbReference>
<sequence>MQEEMETMQREQAQAPKALHRVAESLPALGIVAAVLGVIKAMGAINQPPEILGGLIAGALVGTFMGVMLSYGFASPVAVAIKTRREEDLNYFTCIKAGLLAYLNGYAPQICVEYARKVLITEMRPSFYEVEEATMLAVAMNRKQEEQAAA</sequence>
<accession>A0A5A7N6P4</accession>
<keyword evidence="8 9" id="KW-0472">Membrane</keyword>
<dbReference type="Proteomes" id="UP000324996">
    <property type="component" value="Unassembled WGS sequence"/>
</dbReference>
<dbReference type="Pfam" id="PF01618">
    <property type="entry name" value="MotA_ExbB"/>
    <property type="match status" value="1"/>
</dbReference>
<gene>
    <name evidence="11" type="ORF">JCM17846_09970</name>
</gene>
<organism evidence="11 12">
    <name type="scientific">Iodidimonas nitroreducens</name>
    <dbReference type="NCBI Taxonomy" id="1236968"/>
    <lineage>
        <taxon>Bacteria</taxon>
        <taxon>Pseudomonadati</taxon>
        <taxon>Pseudomonadota</taxon>
        <taxon>Alphaproteobacteria</taxon>
        <taxon>Iodidimonadales</taxon>
        <taxon>Iodidimonadaceae</taxon>
        <taxon>Iodidimonas</taxon>
    </lineage>
</organism>
<dbReference type="GO" id="GO:0006935">
    <property type="term" value="P:chemotaxis"/>
    <property type="evidence" value="ECO:0007669"/>
    <property type="project" value="InterPro"/>
</dbReference>
<dbReference type="EMBL" id="BKCN01000003">
    <property type="protein sequence ID" value="GER03315.1"/>
    <property type="molecule type" value="Genomic_DNA"/>
</dbReference>
<comment type="caution">
    <text evidence="11">The sequence shown here is derived from an EMBL/GenBank/DDBJ whole genome shotgun (WGS) entry which is preliminary data.</text>
</comment>
<evidence type="ECO:0000256" key="9">
    <source>
        <dbReference type="SAM" id="Phobius"/>
    </source>
</evidence>
<keyword evidence="4" id="KW-1003">Cell membrane</keyword>
<evidence type="ECO:0000256" key="3">
    <source>
        <dbReference type="ARBA" id="ARBA00022448"/>
    </source>
</evidence>
<dbReference type="InterPro" id="IPR000540">
    <property type="entry name" value="Flag_MotA_CS"/>
</dbReference>
<evidence type="ECO:0000259" key="10">
    <source>
        <dbReference type="Pfam" id="PF01618"/>
    </source>
</evidence>
<evidence type="ECO:0000256" key="2">
    <source>
        <dbReference type="ARBA" id="ARBA00008038"/>
    </source>
</evidence>
<dbReference type="InterPro" id="IPR047055">
    <property type="entry name" value="MotA-like"/>
</dbReference>
<comment type="similarity">
    <text evidence="2">Belongs to the MotA family.</text>
</comment>
<name>A0A5A7N6P4_9PROT</name>